<name>A0A6J1M099_DROHY</name>
<keyword evidence="4" id="KW-0378">Hydrolase</keyword>
<dbReference type="InterPro" id="IPR011029">
    <property type="entry name" value="DEATH-like_dom_sf"/>
</dbReference>
<dbReference type="PROSITE" id="PS50207">
    <property type="entry name" value="CASPASE_P10"/>
    <property type="match status" value="1"/>
</dbReference>
<dbReference type="InterPro" id="IPR001309">
    <property type="entry name" value="Pept_C14_p20"/>
</dbReference>
<feature type="region of interest" description="Disordered" evidence="9">
    <location>
        <begin position="1"/>
        <end position="38"/>
    </location>
</feature>
<evidence type="ECO:0000259" key="11">
    <source>
        <dbReference type="PROSITE" id="PS50208"/>
    </source>
</evidence>
<dbReference type="InterPro" id="IPR002138">
    <property type="entry name" value="Pept_C14_p10"/>
</dbReference>
<dbReference type="KEGG" id="dhe:111598732"/>
<feature type="domain" description="Caspase family p10" evidence="10">
    <location>
        <begin position="368"/>
        <end position="456"/>
    </location>
</feature>
<dbReference type="PROSITE" id="PS50208">
    <property type="entry name" value="CASPASE_P20"/>
    <property type="match status" value="1"/>
</dbReference>
<keyword evidence="5" id="KW-0788">Thiol protease</keyword>
<keyword evidence="6" id="KW-0865">Zymogen</keyword>
<dbReference type="PROSITE" id="PS01122">
    <property type="entry name" value="CASPASE_CYS"/>
    <property type="match status" value="1"/>
</dbReference>
<protein>
    <submittedName>
        <fullName evidence="13">Caspase Dronc</fullName>
    </submittedName>
</protein>
<evidence type="ECO:0000259" key="10">
    <source>
        <dbReference type="PROSITE" id="PS50207"/>
    </source>
</evidence>
<dbReference type="RefSeq" id="XP_023169892.2">
    <property type="nucleotide sequence ID" value="XM_023314124.2"/>
</dbReference>
<dbReference type="OrthoDB" id="6097640at2759"/>
<evidence type="ECO:0000256" key="8">
    <source>
        <dbReference type="RuleBase" id="RU003971"/>
    </source>
</evidence>
<keyword evidence="2" id="KW-0645">Protease</keyword>
<dbReference type="GeneID" id="111598732"/>
<evidence type="ECO:0000256" key="7">
    <source>
        <dbReference type="PIRSR" id="PIRSR038001-1"/>
    </source>
</evidence>
<feature type="compositionally biased region" description="Basic and acidic residues" evidence="9">
    <location>
        <begin position="9"/>
        <end position="30"/>
    </location>
</feature>
<feature type="active site" evidence="7">
    <location>
        <position position="341"/>
    </location>
</feature>
<feature type="active site" evidence="7">
    <location>
        <position position="294"/>
    </location>
</feature>
<keyword evidence="12" id="KW-1185">Reference proteome</keyword>
<dbReference type="PANTHER" id="PTHR47901">
    <property type="entry name" value="CASPASE RECRUITMENT DOMAIN-CONTAINING PROTEIN 18"/>
    <property type="match status" value="1"/>
</dbReference>
<accession>A0A6J1M099</accession>
<dbReference type="Gene3D" id="3.40.50.1460">
    <property type="match status" value="1"/>
</dbReference>
<dbReference type="CTD" id="39173"/>
<comment type="similarity">
    <text evidence="1 8">Belongs to the peptidase C14A family.</text>
</comment>
<dbReference type="Gene3D" id="1.10.533.10">
    <property type="entry name" value="Death Domain, Fas"/>
    <property type="match status" value="1"/>
</dbReference>
<dbReference type="InterPro" id="IPR011600">
    <property type="entry name" value="Pept_C14_caspase"/>
</dbReference>
<dbReference type="Proteomes" id="UP000504633">
    <property type="component" value="Unplaced"/>
</dbReference>
<dbReference type="OMA" id="VCYANTP"/>
<evidence type="ECO:0000256" key="6">
    <source>
        <dbReference type="ARBA" id="ARBA00023145"/>
    </source>
</evidence>
<reference evidence="13" key="1">
    <citation type="submission" date="2025-08" db="UniProtKB">
        <authorList>
            <consortium name="RefSeq"/>
        </authorList>
    </citation>
    <scope>IDENTIFICATION</scope>
    <source>
        <strain evidence="13">15085-1641.00</strain>
        <tissue evidence="13">Whole body</tissue>
    </source>
</reference>
<dbReference type="InterPro" id="IPR015917">
    <property type="entry name" value="Pept_C14A"/>
</dbReference>
<dbReference type="SMART" id="SM00115">
    <property type="entry name" value="CASc"/>
    <property type="match status" value="1"/>
</dbReference>
<evidence type="ECO:0000313" key="12">
    <source>
        <dbReference type="Proteomes" id="UP000504633"/>
    </source>
</evidence>
<dbReference type="AlphaFoldDB" id="A0A6J1M099"/>
<evidence type="ECO:0000256" key="4">
    <source>
        <dbReference type="ARBA" id="ARBA00022801"/>
    </source>
</evidence>
<dbReference type="PIRSF" id="PIRSF038001">
    <property type="entry name" value="Caspase_ICE"/>
    <property type="match status" value="1"/>
</dbReference>
<dbReference type="PRINTS" id="PR00376">
    <property type="entry name" value="IL1BCENZYME"/>
</dbReference>
<dbReference type="GO" id="GO:0004197">
    <property type="term" value="F:cysteine-type endopeptidase activity"/>
    <property type="evidence" value="ECO:0007669"/>
    <property type="project" value="InterPro"/>
</dbReference>
<proteinExistence type="inferred from homology"/>
<dbReference type="GO" id="GO:0006915">
    <property type="term" value="P:apoptotic process"/>
    <property type="evidence" value="ECO:0007669"/>
    <property type="project" value="UniProtKB-KW"/>
</dbReference>
<evidence type="ECO:0000313" key="13">
    <source>
        <dbReference type="RefSeq" id="XP_023169892.2"/>
    </source>
</evidence>
<dbReference type="SUPFAM" id="SSF52129">
    <property type="entry name" value="Caspase-like"/>
    <property type="match status" value="1"/>
</dbReference>
<feature type="region of interest" description="Disordered" evidence="9">
    <location>
        <begin position="149"/>
        <end position="173"/>
    </location>
</feature>
<evidence type="ECO:0000256" key="1">
    <source>
        <dbReference type="ARBA" id="ARBA00010134"/>
    </source>
</evidence>
<dbReference type="InterPro" id="IPR029030">
    <property type="entry name" value="Caspase-like_dom_sf"/>
</dbReference>
<evidence type="ECO:0000256" key="3">
    <source>
        <dbReference type="ARBA" id="ARBA00022703"/>
    </source>
</evidence>
<dbReference type="GO" id="GO:0006508">
    <property type="term" value="P:proteolysis"/>
    <property type="evidence" value="ECO:0007669"/>
    <property type="project" value="UniProtKB-KW"/>
</dbReference>
<organism evidence="12 13">
    <name type="scientific">Drosophila hydei</name>
    <name type="common">Fruit fly</name>
    <dbReference type="NCBI Taxonomy" id="7224"/>
    <lineage>
        <taxon>Eukaryota</taxon>
        <taxon>Metazoa</taxon>
        <taxon>Ecdysozoa</taxon>
        <taxon>Arthropoda</taxon>
        <taxon>Hexapoda</taxon>
        <taxon>Insecta</taxon>
        <taxon>Pterygota</taxon>
        <taxon>Neoptera</taxon>
        <taxon>Endopterygota</taxon>
        <taxon>Diptera</taxon>
        <taxon>Brachycera</taxon>
        <taxon>Muscomorpha</taxon>
        <taxon>Ephydroidea</taxon>
        <taxon>Drosophilidae</taxon>
        <taxon>Drosophila</taxon>
    </lineage>
</organism>
<feature type="domain" description="Caspase family p20" evidence="11">
    <location>
        <begin position="217"/>
        <end position="345"/>
    </location>
</feature>
<dbReference type="Pfam" id="PF00656">
    <property type="entry name" value="Peptidase_C14"/>
    <property type="match status" value="1"/>
</dbReference>
<keyword evidence="3" id="KW-0053">Apoptosis</keyword>
<gene>
    <name evidence="13" type="primary">LOC111598732</name>
</gene>
<evidence type="ECO:0000256" key="9">
    <source>
        <dbReference type="SAM" id="MobiDB-lite"/>
    </source>
</evidence>
<sequence>MHSMEEVGEQERQREREREREGDHDQERELGMQQKHRQHIKNNMETLIKKTDYNIIMAETVRRGLLSPVMRRNIEALQSMEYDMTDEQVQLLRHKRYFEKITKRGPTAYAELKAILRSMKQLDALRLLEEVDPQVNDFVSLTRANSNKSTDIVDTRANEPPSEGASVSRKPALHNDAGGPLTPFVGQVNGQRRQVTKSTQIHTDNVLGVYPMQSKQNRGVLFIVNIIDFPDPNIKRNGADGDSESLIHIFREIGFTTFYYKNLNCNQFFETLRELTNSDYVRDTECFVMVLMTHGERYQEVDKVNFSDGSLSNVKTIIDHFQPNRCPNLLHKPKVLIFPFCRGETPDHGQNVKHSVSTSMRIQTDGMPIDNVPTLSDILVCYASTPGFETHRDPKEGSWYIQKLCDTIAEHAHDTSLEDMLKKTNSLVGKMRTKRGHLQTGAFDNLGFNKKLFFNPGFFIE</sequence>
<dbReference type="InterPro" id="IPR002398">
    <property type="entry name" value="Pept_C14"/>
</dbReference>
<dbReference type="InterPro" id="IPR033139">
    <property type="entry name" value="Caspase_cys_AS"/>
</dbReference>
<dbReference type="PANTHER" id="PTHR47901:SF8">
    <property type="entry name" value="CASPASE-3"/>
    <property type="match status" value="1"/>
</dbReference>
<evidence type="ECO:0000256" key="2">
    <source>
        <dbReference type="ARBA" id="ARBA00022670"/>
    </source>
</evidence>
<evidence type="ECO:0000256" key="5">
    <source>
        <dbReference type="ARBA" id="ARBA00022807"/>
    </source>
</evidence>